<sequence>MWPALRSHSTTPSPSSLKVSLQDIFPACISHTTTSLWSDRLRWRVIHRRPRKALLKKPWSRAKRLMCWQFLHRHAEQLLPWLPLEPTAFCCSYARSRSYDTTRRILRNLFSTGGRCLCLTQSSRYSRVCSLHAPRLAYPTTF</sequence>
<dbReference type="Proteomes" id="UP000306584">
    <property type="component" value="Unassembled WGS sequence"/>
</dbReference>
<accession>A0A4V4JWE7</accession>
<evidence type="ECO:0000313" key="2">
    <source>
        <dbReference type="Proteomes" id="UP000306584"/>
    </source>
</evidence>
<comment type="caution">
    <text evidence="1">The sequence shown here is derived from an EMBL/GenBank/DDBJ whole genome shotgun (WGS) entry which is preliminary data.</text>
</comment>
<feature type="non-terminal residue" evidence="1">
    <location>
        <position position="142"/>
    </location>
</feature>
<reference evidence="1 2" key="1">
    <citation type="submission" date="2018-10" db="EMBL/GenBank/DDBJ databases">
        <title>Fifty Aureobasidium pullulans genomes reveal a recombining polyextremotolerant generalist.</title>
        <authorList>
            <person name="Gostincar C."/>
            <person name="Turk M."/>
            <person name="Zajc J."/>
            <person name="Gunde-Cimerman N."/>
        </authorList>
    </citation>
    <scope>NUCLEOTIDE SEQUENCE [LARGE SCALE GENOMIC DNA]</scope>
    <source>
        <strain evidence="1 2">EXF-6604</strain>
    </source>
</reference>
<dbReference type="AlphaFoldDB" id="A0A4V4JWE7"/>
<organism evidence="1 2">
    <name type="scientific">Aureobasidium pullulans</name>
    <name type="common">Black yeast</name>
    <name type="synonym">Pullularia pullulans</name>
    <dbReference type="NCBI Taxonomy" id="5580"/>
    <lineage>
        <taxon>Eukaryota</taxon>
        <taxon>Fungi</taxon>
        <taxon>Dikarya</taxon>
        <taxon>Ascomycota</taxon>
        <taxon>Pezizomycotina</taxon>
        <taxon>Dothideomycetes</taxon>
        <taxon>Dothideomycetidae</taxon>
        <taxon>Dothideales</taxon>
        <taxon>Saccotheciaceae</taxon>
        <taxon>Aureobasidium</taxon>
    </lineage>
</organism>
<proteinExistence type="predicted"/>
<evidence type="ECO:0000313" key="1">
    <source>
        <dbReference type="EMBL" id="THY29143.1"/>
    </source>
</evidence>
<gene>
    <name evidence="1" type="ORF">D6D01_03641</name>
</gene>
<dbReference type="EMBL" id="QZBD01000105">
    <property type="protein sequence ID" value="THY29143.1"/>
    <property type="molecule type" value="Genomic_DNA"/>
</dbReference>
<protein>
    <submittedName>
        <fullName evidence="1">Uncharacterized protein</fullName>
    </submittedName>
</protein>
<name>A0A4V4JWE7_AURPU</name>